<evidence type="ECO:0000256" key="8">
    <source>
        <dbReference type="SAM" id="MobiDB-lite"/>
    </source>
</evidence>
<feature type="transmembrane region" description="Helical" evidence="9">
    <location>
        <begin position="84"/>
        <end position="106"/>
    </location>
</feature>
<dbReference type="OrthoDB" id="9774600at2"/>
<keyword evidence="3" id="KW-0808">Transferase</keyword>
<feature type="compositionally biased region" description="Polar residues" evidence="8">
    <location>
        <begin position="397"/>
        <end position="408"/>
    </location>
</feature>
<keyword evidence="6 9" id="KW-0472">Membrane</keyword>
<evidence type="ECO:0000256" key="7">
    <source>
        <dbReference type="ARBA" id="ARBA00024033"/>
    </source>
</evidence>
<evidence type="ECO:0000313" key="10">
    <source>
        <dbReference type="EMBL" id="PIB74122.1"/>
    </source>
</evidence>
<evidence type="ECO:0000256" key="5">
    <source>
        <dbReference type="ARBA" id="ARBA00022989"/>
    </source>
</evidence>
<keyword evidence="2" id="KW-1003">Cell membrane</keyword>
<feature type="transmembrane region" description="Helical" evidence="9">
    <location>
        <begin position="288"/>
        <end position="310"/>
    </location>
</feature>
<dbReference type="STRING" id="85968.GCA_900073015_03481"/>
<comment type="subcellular location">
    <subcellularLocation>
        <location evidence="1">Cell membrane</location>
        <topology evidence="1">Multi-pass membrane protein</topology>
    </subcellularLocation>
</comment>
<name>A0A2G5P6Z5_9MYCO</name>
<dbReference type="Pfam" id="PF09594">
    <property type="entry name" value="GT87"/>
    <property type="match status" value="1"/>
</dbReference>
<reference evidence="10 11" key="1">
    <citation type="journal article" date="2017" name="Infect. Genet. Evol.">
        <title>The new phylogeny of the genus Mycobacterium: The old and the news.</title>
        <authorList>
            <person name="Tortoli E."/>
            <person name="Fedrizzi T."/>
            <person name="Meehan C.J."/>
            <person name="Trovato A."/>
            <person name="Grottola A."/>
            <person name="Giacobazzi E."/>
            <person name="Serpini G.F."/>
            <person name="Tagliazucchi S."/>
            <person name="Fabio A."/>
            <person name="Bettua C."/>
            <person name="Bertorelli R."/>
            <person name="Frascaro F."/>
            <person name="De Sanctis V."/>
            <person name="Pecorari M."/>
            <person name="Jousson O."/>
            <person name="Segata N."/>
            <person name="Cirillo D.M."/>
        </authorList>
    </citation>
    <scope>NUCLEOTIDE SEQUENCE [LARGE SCALE GENOMIC DNA]</scope>
    <source>
        <strain evidence="10 11">CIP1034565</strain>
    </source>
</reference>
<feature type="transmembrane region" description="Helical" evidence="9">
    <location>
        <begin position="264"/>
        <end position="282"/>
    </location>
</feature>
<sequence length="417" mass="44975">MHTPTRPTRRVIFQVVTVLALLAAAVWLLAHTDYRIDIDVYRMGGRAWLDGTPLYADTTEFHTQAGIDLPFTYPPLAAVVFAPFAWLPLPAAGIAITVLTLALLVLSTKIVLTSLEVGAGAAQRWWLAAAISAPAAVLLEPLHANFDFGQINVVLMTLVLADCAQRRTRWPRGLLIGIAIAVKLTPAVFLLYFVLRRDLRAAAVALGSFLAATAVGFALAWRDSIQYWTSTIHDTGRIGTPTLNTNQNISAALARLGLGDDARFMVWALCCLLVLALTVWAGRRAVAAGQPLLTLICVALFGLAVSPVSWSHHWVWALPTLITTAVLARRWSSTALGVLTGVGLILMTSYPILLMPEHHEAQAAWWRQLVGTSYLWWALAVIATVGFVCGARLSRPQNPEAGTTTDSGSGAAALRPL</sequence>
<protein>
    <submittedName>
        <fullName evidence="10">DUF2029 domain-containing protein</fullName>
    </submittedName>
</protein>
<organism evidence="10 11">
    <name type="scientific">Mycolicibacterium brumae</name>
    <dbReference type="NCBI Taxonomy" id="85968"/>
    <lineage>
        <taxon>Bacteria</taxon>
        <taxon>Bacillati</taxon>
        <taxon>Actinomycetota</taxon>
        <taxon>Actinomycetes</taxon>
        <taxon>Mycobacteriales</taxon>
        <taxon>Mycobacteriaceae</taxon>
        <taxon>Mycolicibacterium</taxon>
    </lineage>
</organism>
<evidence type="ECO:0000256" key="9">
    <source>
        <dbReference type="SAM" id="Phobius"/>
    </source>
</evidence>
<dbReference type="EMBL" id="PDCN02000020">
    <property type="protein sequence ID" value="PIB74122.1"/>
    <property type="molecule type" value="Genomic_DNA"/>
</dbReference>
<feature type="transmembrane region" description="Helical" evidence="9">
    <location>
        <begin position="201"/>
        <end position="221"/>
    </location>
</feature>
<dbReference type="Proteomes" id="UP000230551">
    <property type="component" value="Unassembled WGS sequence"/>
</dbReference>
<feature type="region of interest" description="Disordered" evidence="8">
    <location>
        <begin position="397"/>
        <end position="417"/>
    </location>
</feature>
<gene>
    <name evidence="10" type="ORF">CQY22_014165</name>
</gene>
<keyword evidence="5 9" id="KW-1133">Transmembrane helix</keyword>
<evidence type="ECO:0000256" key="1">
    <source>
        <dbReference type="ARBA" id="ARBA00004651"/>
    </source>
</evidence>
<evidence type="ECO:0000313" key="11">
    <source>
        <dbReference type="Proteomes" id="UP000230551"/>
    </source>
</evidence>
<comment type="similarity">
    <text evidence="7">Belongs to the glycosyltransferase 87 family.</text>
</comment>
<keyword evidence="11" id="KW-1185">Reference proteome</keyword>
<dbReference type="AlphaFoldDB" id="A0A2G5P6Z5"/>
<feature type="transmembrane region" description="Helical" evidence="9">
    <location>
        <begin position="374"/>
        <end position="393"/>
    </location>
</feature>
<keyword evidence="4 9" id="KW-0812">Transmembrane</keyword>
<evidence type="ECO:0000256" key="3">
    <source>
        <dbReference type="ARBA" id="ARBA00022679"/>
    </source>
</evidence>
<dbReference type="GO" id="GO:0016758">
    <property type="term" value="F:hexosyltransferase activity"/>
    <property type="evidence" value="ECO:0007669"/>
    <property type="project" value="InterPro"/>
</dbReference>
<accession>A0A2G5P6Z5</accession>
<evidence type="ECO:0000256" key="4">
    <source>
        <dbReference type="ARBA" id="ARBA00022692"/>
    </source>
</evidence>
<feature type="transmembrane region" description="Helical" evidence="9">
    <location>
        <begin position="331"/>
        <end position="354"/>
    </location>
</feature>
<proteinExistence type="inferred from homology"/>
<feature type="transmembrane region" description="Helical" evidence="9">
    <location>
        <begin position="12"/>
        <end position="30"/>
    </location>
</feature>
<dbReference type="InterPro" id="IPR018584">
    <property type="entry name" value="GT87"/>
</dbReference>
<feature type="transmembrane region" description="Helical" evidence="9">
    <location>
        <begin position="174"/>
        <end position="195"/>
    </location>
</feature>
<evidence type="ECO:0000256" key="2">
    <source>
        <dbReference type="ARBA" id="ARBA00022475"/>
    </source>
</evidence>
<evidence type="ECO:0000256" key="6">
    <source>
        <dbReference type="ARBA" id="ARBA00023136"/>
    </source>
</evidence>
<comment type="caution">
    <text evidence="10">The sequence shown here is derived from an EMBL/GenBank/DDBJ whole genome shotgun (WGS) entry which is preliminary data.</text>
</comment>
<dbReference type="GO" id="GO:0005886">
    <property type="term" value="C:plasma membrane"/>
    <property type="evidence" value="ECO:0007669"/>
    <property type="project" value="UniProtKB-SubCell"/>
</dbReference>